<feature type="compositionally biased region" description="Polar residues" evidence="1">
    <location>
        <begin position="524"/>
        <end position="533"/>
    </location>
</feature>
<dbReference type="InterPro" id="IPR013083">
    <property type="entry name" value="Znf_RING/FYVE/PHD"/>
</dbReference>
<feature type="compositionally biased region" description="Polar residues" evidence="1">
    <location>
        <begin position="644"/>
        <end position="672"/>
    </location>
</feature>
<feature type="compositionally biased region" description="Polar residues" evidence="1">
    <location>
        <begin position="760"/>
        <end position="769"/>
    </location>
</feature>
<organism evidence="2">
    <name type="scientific">Octactis speculum</name>
    <dbReference type="NCBI Taxonomy" id="3111310"/>
    <lineage>
        <taxon>Eukaryota</taxon>
        <taxon>Sar</taxon>
        <taxon>Stramenopiles</taxon>
        <taxon>Ochrophyta</taxon>
        <taxon>Dictyochophyceae</taxon>
        <taxon>Dictyochales</taxon>
        <taxon>Dictyochaceae</taxon>
        <taxon>Octactis</taxon>
    </lineage>
</organism>
<evidence type="ECO:0008006" key="3">
    <source>
        <dbReference type="Google" id="ProtNLM"/>
    </source>
</evidence>
<dbReference type="Gene3D" id="3.30.40.10">
    <property type="entry name" value="Zinc/RING finger domain, C3HC4 (zinc finger)"/>
    <property type="match status" value="1"/>
</dbReference>
<evidence type="ECO:0000256" key="1">
    <source>
        <dbReference type="SAM" id="MobiDB-lite"/>
    </source>
</evidence>
<evidence type="ECO:0000313" key="2">
    <source>
        <dbReference type="EMBL" id="CAD9499045.1"/>
    </source>
</evidence>
<feature type="compositionally biased region" description="Basic and acidic residues" evidence="1">
    <location>
        <begin position="493"/>
        <end position="507"/>
    </location>
</feature>
<feature type="compositionally biased region" description="Polar residues" evidence="1">
    <location>
        <begin position="709"/>
        <end position="733"/>
    </location>
</feature>
<gene>
    <name evidence="2" type="ORF">DSPE1174_LOCUS33462</name>
</gene>
<proteinExistence type="predicted"/>
<dbReference type="AlphaFoldDB" id="A0A7S2HS92"/>
<feature type="region of interest" description="Disordered" evidence="1">
    <location>
        <begin position="243"/>
        <end position="272"/>
    </location>
</feature>
<feature type="compositionally biased region" description="Polar residues" evidence="1">
    <location>
        <begin position="206"/>
        <end position="221"/>
    </location>
</feature>
<feature type="compositionally biased region" description="Basic residues" evidence="1">
    <location>
        <begin position="682"/>
        <end position="691"/>
    </location>
</feature>
<protein>
    <recommendedName>
        <fullName evidence="3">RING-type domain-containing protein</fullName>
    </recommendedName>
</protein>
<feature type="compositionally biased region" description="Polar residues" evidence="1">
    <location>
        <begin position="613"/>
        <end position="637"/>
    </location>
</feature>
<dbReference type="EMBL" id="HBGS01064172">
    <property type="protein sequence ID" value="CAD9499045.1"/>
    <property type="molecule type" value="Transcribed_RNA"/>
</dbReference>
<feature type="region of interest" description="Disordered" evidence="1">
    <location>
        <begin position="493"/>
        <end position="552"/>
    </location>
</feature>
<reference evidence="2" key="1">
    <citation type="submission" date="2021-01" db="EMBL/GenBank/DDBJ databases">
        <authorList>
            <person name="Corre E."/>
            <person name="Pelletier E."/>
            <person name="Niang G."/>
            <person name="Scheremetjew M."/>
            <person name="Finn R."/>
            <person name="Kale V."/>
            <person name="Holt S."/>
            <person name="Cochrane G."/>
            <person name="Meng A."/>
            <person name="Brown T."/>
            <person name="Cohen L."/>
        </authorList>
    </citation>
    <scope>NUCLEOTIDE SEQUENCE</scope>
    <source>
        <strain evidence="2">CCMP1381</strain>
    </source>
</reference>
<feature type="region of interest" description="Disordered" evidence="1">
    <location>
        <begin position="186"/>
        <end position="228"/>
    </location>
</feature>
<dbReference type="SUPFAM" id="SSF57850">
    <property type="entry name" value="RING/U-box"/>
    <property type="match status" value="1"/>
</dbReference>
<accession>A0A7S2HS92</accession>
<name>A0A7S2HS92_9STRA</name>
<sequence length="1032" mass="112457">MSANDIIARAKDLCRENGGGGAMNGYNAKKLQGLARACMRQLHVRAVGSTANPTKQWGQDMEAHGVNFIFWALAKCGKEFGEWASICQAAGVREVDAGLRKIGNMNMPGIIQHAGSHHNSVYDFDSAAWMKIYKVYQKGVKWLQELQGLPMHVTSPRHMTLLEPGPLLLRYIRDLTYRHSALGASDEDDDAYGNIGGTPASHRSSRGTTVVASQRSSVPSSEQRDAQRHYRARVAGFMAEVPRAGDSASSLDYPDAPNHEASNPSFPDESRDHLSSLHLDHEALPWTSELLEVDDILGVDDVEVLNEDEAAEEHRIYEYRQQHSTMSLPESRTIPGAFRTGSGLQSLLYGNVDPVDNEREQDIPRQVQSQGKCQICQHWLLTPQYEDFLSCASGHSIHEECFSAWRDHSPELSSMKCGLCASKFHVDNPNRNLALKMVAMDQIEARRKMVAEAEAAADAKIEAEDQELLAYPMIKAKAPTHAELFLRRYDGHAIGGDPERGDSRKPGDTSGGSEETNGELPTGPSASSPSNSPLKKKQATSGSGGPTQHHLGSASDLIDRQLAFQNALDRVEDAKSAIDVSRAASSNFDLSLVGSIFPALLEPALPGEATSWRVSGQSVLRPRSYSTSTDENDTSNAGPIGHASASSRRQQTAMARLHQQGSDTGTYTSLSSDVLPPEGRLRPRNQPRRFLLHTGTTAATRHPQRRGSETVTGPSSSSAVAQGTGIQTSTNQRPGFRDMVTPRALRSAFETPRPRPPNDVPTTSPTSPQEVRLGDAFHDAENPGGVLVVTLFEETEDGIVVNMIDIAYAALGNPTAKIITILLSELLDQDLDGGAYAPIPVVRLQQIARDDLRGRSLYELVMRAVKNIGRCSYPRSGGRNEETQALKADRGTMLGNLDRAFNGRPEYAPPPEVVEAQEQHRLGRPNGQGHGRPRAAAYGEAVERDVVHRASDASRRSGQVLLQEQSTLSVVLTQLEVVGTASMEQVKRAFVVHNYDKDGTTGRALRDLLRSKLAATMRHMIAQQGTDVDALI</sequence>
<feature type="region of interest" description="Disordered" evidence="1">
    <location>
        <begin position="613"/>
        <end position="770"/>
    </location>
</feature>